<feature type="repeat" description="TPR" evidence="3">
    <location>
        <begin position="94"/>
        <end position="127"/>
    </location>
</feature>
<keyword evidence="4" id="KW-0732">Signal</keyword>
<dbReference type="PANTHER" id="PTHR44858:SF1">
    <property type="entry name" value="UDP-N-ACETYLGLUCOSAMINE--PEPTIDE N-ACETYLGLUCOSAMINYLTRANSFERASE SPINDLY-RELATED"/>
    <property type="match status" value="1"/>
</dbReference>
<proteinExistence type="predicted"/>
<feature type="repeat" description="TPR" evidence="3">
    <location>
        <begin position="128"/>
        <end position="161"/>
    </location>
</feature>
<name>A0ABU0HP84_9HYPH</name>
<evidence type="ECO:0000256" key="1">
    <source>
        <dbReference type="ARBA" id="ARBA00022737"/>
    </source>
</evidence>
<dbReference type="EMBL" id="JAUSVV010000010">
    <property type="protein sequence ID" value="MDQ0444138.1"/>
    <property type="molecule type" value="Genomic_DNA"/>
</dbReference>
<dbReference type="SUPFAM" id="SSF48452">
    <property type="entry name" value="TPR-like"/>
    <property type="match status" value="1"/>
</dbReference>
<dbReference type="Proteomes" id="UP001236369">
    <property type="component" value="Unassembled WGS sequence"/>
</dbReference>
<keyword evidence="2 3" id="KW-0802">TPR repeat</keyword>
<dbReference type="InterPro" id="IPR050498">
    <property type="entry name" value="Ycf3"/>
</dbReference>
<reference evidence="5 6" key="1">
    <citation type="submission" date="2023-07" db="EMBL/GenBank/DDBJ databases">
        <title>Genomic Encyclopedia of Type Strains, Phase IV (KMG-IV): sequencing the most valuable type-strain genomes for metagenomic binning, comparative biology and taxonomic classification.</title>
        <authorList>
            <person name="Goeker M."/>
        </authorList>
    </citation>
    <scope>NUCLEOTIDE SEQUENCE [LARGE SCALE GENOMIC DNA]</scope>
    <source>
        <strain evidence="5 6">DSM 19562</strain>
    </source>
</reference>
<sequence>MRAIVRVLALALCGSLPAALILCTDALADAAQDCRTGSPDLRLGGCSRLLQEARTPRQRAIALDGRCWANNDRNAFAEALMDCNSAISADAQYPYSYHNRGIAYAGLNNPSAAINEFNRAIAMRPNFFNTLLNRAKAYLSLGNTAAAIRDYEDVLRLKPDNEEARSALATLRAATPSQMGSSAANSLCGAPGCN</sequence>
<dbReference type="InterPro" id="IPR019734">
    <property type="entry name" value="TPR_rpt"/>
</dbReference>
<dbReference type="SMART" id="SM00028">
    <property type="entry name" value="TPR"/>
    <property type="match status" value="3"/>
</dbReference>
<gene>
    <name evidence="5" type="ORF">QO016_003648</name>
</gene>
<evidence type="ECO:0000256" key="2">
    <source>
        <dbReference type="ARBA" id="ARBA00022803"/>
    </source>
</evidence>
<comment type="caution">
    <text evidence="5">The sequence shown here is derived from an EMBL/GenBank/DDBJ whole genome shotgun (WGS) entry which is preliminary data.</text>
</comment>
<evidence type="ECO:0000313" key="5">
    <source>
        <dbReference type="EMBL" id="MDQ0444138.1"/>
    </source>
</evidence>
<keyword evidence="1" id="KW-0677">Repeat</keyword>
<dbReference type="PANTHER" id="PTHR44858">
    <property type="entry name" value="TETRATRICOPEPTIDE REPEAT PROTEIN 6"/>
    <property type="match status" value="1"/>
</dbReference>
<dbReference type="PROSITE" id="PS50005">
    <property type="entry name" value="TPR"/>
    <property type="match status" value="2"/>
</dbReference>
<feature type="chain" id="PRO_5045290954" evidence="4">
    <location>
        <begin position="19"/>
        <end position="194"/>
    </location>
</feature>
<organism evidence="5 6">
    <name type="scientific">Methylobacterium persicinum</name>
    <dbReference type="NCBI Taxonomy" id="374426"/>
    <lineage>
        <taxon>Bacteria</taxon>
        <taxon>Pseudomonadati</taxon>
        <taxon>Pseudomonadota</taxon>
        <taxon>Alphaproteobacteria</taxon>
        <taxon>Hyphomicrobiales</taxon>
        <taxon>Methylobacteriaceae</taxon>
        <taxon>Methylobacterium</taxon>
    </lineage>
</organism>
<dbReference type="RefSeq" id="WP_238253321.1">
    <property type="nucleotide sequence ID" value="NZ_BPQX01000078.1"/>
</dbReference>
<feature type="signal peptide" evidence="4">
    <location>
        <begin position="1"/>
        <end position="18"/>
    </location>
</feature>
<dbReference type="InterPro" id="IPR011990">
    <property type="entry name" value="TPR-like_helical_dom_sf"/>
</dbReference>
<evidence type="ECO:0000256" key="3">
    <source>
        <dbReference type="PROSITE-ProRule" id="PRU00339"/>
    </source>
</evidence>
<evidence type="ECO:0000256" key="4">
    <source>
        <dbReference type="SAM" id="SignalP"/>
    </source>
</evidence>
<dbReference type="Pfam" id="PF13432">
    <property type="entry name" value="TPR_16"/>
    <property type="match status" value="1"/>
</dbReference>
<dbReference type="Gene3D" id="1.25.40.10">
    <property type="entry name" value="Tetratricopeptide repeat domain"/>
    <property type="match status" value="1"/>
</dbReference>
<protein>
    <submittedName>
        <fullName evidence="5">Tetratricopeptide (TPR) repeat protein</fullName>
    </submittedName>
</protein>
<keyword evidence="6" id="KW-1185">Reference proteome</keyword>
<accession>A0ABU0HP84</accession>
<evidence type="ECO:0000313" key="6">
    <source>
        <dbReference type="Proteomes" id="UP001236369"/>
    </source>
</evidence>